<dbReference type="Proteomes" id="UP000288293">
    <property type="component" value="Unassembled WGS sequence"/>
</dbReference>
<dbReference type="AlphaFoldDB" id="A0A432W959"/>
<keyword evidence="1" id="KW-0732">Signal</keyword>
<protein>
    <submittedName>
        <fullName evidence="2">Type II secretory pathway component</fullName>
    </submittedName>
</protein>
<feature type="chain" id="PRO_5019568368" evidence="1">
    <location>
        <begin position="21"/>
        <end position="111"/>
    </location>
</feature>
<organism evidence="2 3">
    <name type="scientific">Aliidiomarina minuta</name>
    <dbReference type="NCBI Taxonomy" id="880057"/>
    <lineage>
        <taxon>Bacteria</taxon>
        <taxon>Pseudomonadati</taxon>
        <taxon>Pseudomonadota</taxon>
        <taxon>Gammaproteobacteria</taxon>
        <taxon>Alteromonadales</taxon>
        <taxon>Idiomarinaceae</taxon>
        <taxon>Aliidiomarina</taxon>
    </lineage>
</organism>
<proteinExistence type="predicted"/>
<evidence type="ECO:0000313" key="3">
    <source>
        <dbReference type="Proteomes" id="UP000288293"/>
    </source>
</evidence>
<evidence type="ECO:0000313" key="2">
    <source>
        <dbReference type="EMBL" id="RUO26687.1"/>
    </source>
</evidence>
<accession>A0A432W959</accession>
<dbReference type="RefSeq" id="WP_126803498.1">
    <property type="nucleotide sequence ID" value="NZ_PIPL01000001.1"/>
</dbReference>
<reference evidence="2 3" key="1">
    <citation type="journal article" date="2011" name="Front. Microbiol.">
        <title>Genomic signatures of strain selection and enhancement in Bacillus atrophaeus var. globigii, a historical biowarfare simulant.</title>
        <authorList>
            <person name="Gibbons H.S."/>
            <person name="Broomall S.M."/>
            <person name="McNew L.A."/>
            <person name="Daligault H."/>
            <person name="Chapman C."/>
            <person name="Bruce D."/>
            <person name="Karavis M."/>
            <person name="Krepps M."/>
            <person name="McGregor P.A."/>
            <person name="Hong C."/>
            <person name="Park K.H."/>
            <person name="Akmal A."/>
            <person name="Feldman A."/>
            <person name="Lin J.S."/>
            <person name="Chang W.E."/>
            <person name="Higgs B.W."/>
            <person name="Demirev P."/>
            <person name="Lindquist J."/>
            <person name="Liem A."/>
            <person name="Fochler E."/>
            <person name="Read T.D."/>
            <person name="Tapia R."/>
            <person name="Johnson S."/>
            <person name="Bishop-Lilly K.A."/>
            <person name="Detter C."/>
            <person name="Han C."/>
            <person name="Sozhamannan S."/>
            <person name="Rosenzweig C.N."/>
            <person name="Skowronski E.W."/>
        </authorList>
    </citation>
    <scope>NUCLEOTIDE SEQUENCE [LARGE SCALE GENOMIC DNA]</scope>
    <source>
        <strain evidence="2 3">MLST1</strain>
    </source>
</reference>
<name>A0A432W959_9GAMM</name>
<dbReference type="EMBL" id="PIPL01000001">
    <property type="protein sequence ID" value="RUO26687.1"/>
    <property type="molecule type" value="Genomic_DNA"/>
</dbReference>
<sequence length="111" mass="12455">MYKYSVLLLGLLFCGLPATAQDADPTRPPVATTKQRAETAQAPELTLASIWYQQGNSRARINEESYRIGDTVEGYRITDIEANRVHLERDGRQLFLSVFGSQRIVNGEQNP</sequence>
<dbReference type="OrthoDB" id="6400929at2"/>
<evidence type="ECO:0000256" key="1">
    <source>
        <dbReference type="SAM" id="SignalP"/>
    </source>
</evidence>
<gene>
    <name evidence="2" type="ORF">CWE09_08300</name>
</gene>
<dbReference type="Gene3D" id="2.30.30.830">
    <property type="match status" value="1"/>
</dbReference>
<feature type="signal peptide" evidence="1">
    <location>
        <begin position="1"/>
        <end position="20"/>
    </location>
</feature>
<comment type="caution">
    <text evidence="2">The sequence shown here is derived from an EMBL/GenBank/DDBJ whole genome shotgun (WGS) entry which is preliminary data.</text>
</comment>
<keyword evidence="3" id="KW-1185">Reference proteome</keyword>